<keyword evidence="3" id="KW-1185">Reference proteome</keyword>
<proteinExistence type="predicted"/>
<evidence type="ECO:0000256" key="1">
    <source>
        <dbReference type="SAM" id="MobiDB-lite"/>
    </source>
</evidence>
<organism evidence="2 3">
    <name type="scientific">Ilyodon furcidens</name>
    <name type="common">goldbreast splitfin</name>
    <dbReference type="NCBI Taxonomy" id="33524"/>
    <lineage>
        <taxon>Eukaryota</taxon>
        <taxon>Metazoa</taxon>
        <taxon>Chordata</taxon>
        <taxon>Craniata</taxon>
        <taxon>Vertebrata</taxon>
        <taxon>Euteleostomi</taxon>
        <taxon>Actinopterygii</taxon>
        <taxon>Neopterygii</taxon>
        <taxon>Teleostei</taxon>
        <taxon>Neoteleostei</taxon>
        <taxon>Acanthomorphata</taxon>
        <taxon>Ovalentaria</taxon>
        <taxon>Atherinomorphae</taxon>
        <taxon>Cyprinodontiformes</taxon>
        <taxon>Goodeidae</taxon>
        <taxon>Ilyodon</taxon>
    </lineage>
</organism>
<accession>A0ABV0UUA9</accession>
<evidence type="ECO:0000313" key="2">
    <source>
        <dbReference type="EMBL" id="MEQ2248793.1"/>
    </source>
</evidence>
<dbReference type="Proteomes" id="UP001482620">
    <property type="component" value="Unassembled WGS sequence"/>
</dbReference>
<feature type="region of interest" description="Disordered" evidence="1">
    <location>
        <begin position="1"/>
        <end position="24"/>
    </location>
</feature>
<protein>
    <submittedName>
        <fullName evidence="2">Uncharacterized protein</fullName>
    </submittedName>
</protein>
<gene>
    <name evidence="2" type="ORF">ILYODFUR_022706</name>
</gene>
<comment type="caution">
    <text evidence="2">The sequence shown here is derived from an EMBL/GenBank/DDBJ whole genome shotgun (WGS) entry which is preliminary data.</text>
</comment>
<name>A0ABV0UUA9_9TELE</name>
<sequence length="107" mass="12006">MSLDCGRKPEYPVRNQSMHGENMQHPCRKTLGRELNPGPFCCKATVLPTAPPCSPYLHAGCIFVIKVRFVQDMNKVCLLTYSSTRDVDRCRSPRVTKGILDGSDAHR</sequence>
<evidence type="ECO:0000313" key="3">
    <source>
        <dbReference type="Proteomes" id="UP001482620"/>
    </source>
</evidence>
<feature type="compositionally biased region" description="Basic and acidic residues" evidence="1">
    <location>
        <begin position="1"/>
        <end position="11"/>
    </location>
</feature>
<reference evidence="2 3" key="1">
    <citation type="submission" date="2021-06" db="EMBL/GenBank/DDBJ databases">
        <authorList>
            <person name="Palmer J.M."/>
        </authorList>
    </citation>
    <scope>NUCLEOTIDE SEQUENCE [LARGE SCALE GENOMIC DNA]</scope>
    <source>
        <strain evidence="3">if_2019</strain>
        <tissue evidence="2">Muscle</tissue>
    </source>
</reference>
<dbReference type="EMBL" id="JAHRIQ010083621">
    <property type="protein sequence ID" value="MEQ2248793.1"/>
    <property type="molecule type" value="Genomic_DNA"/>
</dbReference>